<dbReference type="InterPro" id="IPR052895">
    <property type="entry name" value="HetReg/Transcr_Mod"/>
</dbReference>
<organism evidence="3 4">
    <name type="scientific">Sporothrix bragantina</name>
    <dbReference type="NCBI Taxonomy" id="671064"/>
    <lineage>
        <taxon>Eukaryota</taxon>
        <taxon>Fungi</taxon>
        <taxon>Dikarya</taxon>
        <taxon>Ascomycota</taxon>
        <taxon>Pezizomycotina</taxon>
        <taxon>Sordariomycetes</taxon>
        <taxon>Sordariomycetidae</taxon>
        <taxon>Ophiostomatales</taxon>
        <taxon>Ophiostomataceae</taxon>
        <taxon>Sporothrix</taxon>
    </lineage>
</organism>
<dbReference type="EMBL" id="CAWUHC010000055">
    <property type="protein sequence ID" value="CAK7225706.1"/>
    <property type="molecule type" value="Genomic_DNA"/>
</dbReference>
<feature type="compositionally biased region" description="Basic and acidic residues" evidence="1">
    <location>
        <begin position="162"/>
        <end position="171"/>
    </location>
</feature>
<feature type="compositionally biased region" description="Basic and acidic residues" evidence="1">
    <location>
        <begin position="349"/>
        <end position="360"/>
    </location>
</feature>
<feature type="compositionally biased region" description="Acidic residues" evidence="1">
    <location>
        <begin position="565"/>
        <end position="574"/>
    </location>
</feature>
<feature type="region of interest" description="Disordered" evidence="1">
    <location>
        <begin position="152"/>
        <end position="200"/>
    </location>
</feature>
<proteinExistence type="predicted"/>
<evidence type="ECO:0000259" key="2">
    <source>
        <dbReference type="Pfam" id="PF06985"/>
    </source>
</evidence>
<evidence type="ECO:0000313" key="4">
    <source>
        <dbReference type="Proteomes" id="UP001642406"/>
    </source>
</evidence>
<feature type="region of interest" description="Disordered" evidence="1">
    <location>
        <begin position="334"/>
        <end position="364"/>
    </location>
</feature>
<protein>
    <recommendedName>
        <fullName evidence="2">Heterokaryon incompatibility domain-containing protein</fullName>
    </recommendedName>
</protein>
<feature type="region of interest" description="Disordered" evidence="1">
    <location>
        <begin position="550"/>
        <end position="583"/>
    </location>
</feature>
<feature type="domain" description="Heterokaryon incompatibility" evidence="2">
    <location>
        <begin position="45"/>
        <end position="209"/>
    </location>
</feature>
<reference evidence="3 4" key="1">
    <citation type="submission" date="2024-01" db="EMBL/GenBank/DDBJ databases">
        <authorList>
            <person name="Allen C."/>
            <person name="Tagirdzhanova G."/>
        </authorList>
    </citation>
    <scope>NUCLEOTIDE SEQUENCE [LARGE SCALE GENOMIC DNA]</scope>
</reference>
<comment type="caution">
    <text evidence="3">The sequence shown here is derived from an EMBL/GenBank/DDBJ whole genome shotgun (WGS) entry which is preliminary data.</text>
</comment>
<dbReference type="Pfam" id="PF06985">
    <property type="entry name" value="HET"/>
    <property type="match status" value="1"/>
</dbReference>
<evidence type="ECO:0000313" key="3">
    <source>
        <dbReference type="EMBL" id="CAK7225706.1"/>
    </source>
</evidence>
<dbReference type="PANTHER" id="PTHR24148:SF82">
    <property type="entry name" value="HETEROKARYON INCOMPATIBILITY DOMAIN-CONTAINING PROTEIN"/>
    <property type="match status" value="1"/>
</dbReference>
<evidence type="ECO:0000256" key="1">
    <source>
        <dbReference type="SAM" id="MobiDB-lite"/>
    </source>
</evidence>
<dbReference type="PANTHER" id="PTHR24148">
    <property type="entry name" value="ANKYRIN REPEAT DOMAIN-CONTAINING PROTEIN 39 HOMOLOG-RELATED"/>
    <property type="match status" value="1"/>
</dbReference>
<dbReference type="Proteomes" id="UP001642406">
    <property type="component" value="Unassembled WGS sequence"/>
</dbReference>
<dbReference type="InterPro" id="IPR010730">
    <property type="entry name" value="HET"/>
</dbReference>
<gene>
    <name evidence="3" type="ORF">SBRCBS47491_005980</name>
</gene>
<accession>A0ABP0C262</accession>
<sequence length="908" mass="101855">MAFEYRDLDVSRNEFRLLRLRPAASLDAPLRIRLFHANLDDAPEYEALSYVWGKQWGQFTVHVEDDYAVDSDDGDLAGLTTLPITPNLDMALRHLRYRIKTSADGSAAVPHDRILWVDALCINQQDPVERSRQVQQMRRIYELCVADVAWLGPNPSPPLTKKQVENTRTDSEDSDSEKEGPVGTRPPAGEKIESETDELAQEHKRAKKWAKKLAKAETNRVAGHRRRAQKLRDGLALMRQVADRDVKTLSQMVQLWNQQGSSIWFAINDMDDDNKPMSKSKDEFDPADPGQKRFLTSGQVQSLYATFSYAKLWSRVWVVQELSCAPRVLLGVGRQSDSEGEQQDGDTSTDNKKRASKEEQNNGLDMLETIDWDKDIVGGFLDDTTFSDAFHSAWGHGSVGPVAANIFARPRAIQLQRRMLHSQRTAGRRVALSGFEGIPQCAVRRTTIKEQSMLEEEELWKAVGDEARSRSDDKAGGAKALPLADPSLINVLARFKWTLATDPRDKVYGLMGLVAEAPLLPPVDYTQPTARVYGDAALTILQTSGSLDLISQNPFDGQDGQGSEGESDSGDEDDVNRRAPNLPSWAPNFDRSVYTDYHDEFATILFAQRGIYAAGKRDCKHLFPLDVQDGWVEAMESNGKGSEPTRRPVRCLRLRGTVLGRVAHLKQGSWEEKGRDYIPPESSVELFRRFKVQYYGEEKAENTGLQNEVYAPTGERLWDAFWRTVVGDCTAYPIRRLTAEEQAQCSTGLAEMCRLREAEIRKKEEDTHNLTTEKEWAEYLDRRNNYVYPASAKLLGTLPVDEMLRRMIRRWGVAQTVPDSSKPGGMGGLLLMVRSTAQAGDMVAVLDGSKVPVVLRELDATVFAKDGQKKDGAYYKYVCPAYVHGYMDGQAIAQVADGRLVEQDIVLV</sequence>
<name>A0ABP0C262_9PEZI</name>
<keyword evidence="4" id="KW-1185">Reference proteome</keyword>